<evidence type="ECO:0000313" key="7">
    <source>
        <dbReference type="Proteomes" id="UP000580856"/>
    </source>
</evidence>
<gene>
    <name evidence="6" type="ORF">GGQ74_000902</name>
</gene>
<dbReference type="SMART" id="SM00028">
    <property type="entry name" value="TPR"/>
    <property type="match status" value="7"/>
</dbReference>
<dbReference type="Pfam" id="PF13432">
    <property type="entry name" value="TPR_16"/>
    <property type="match status" value="1"/>
</dbReference>
<protein>
    <submittedName>
        <fullName evidence="6">Tetratricopeptide (TPR) repeat protein</fullName>
    </submittedName>
</protein>
<feature type="repeat" description="TPR" evidence="3">
    <location>
        <begin position="265"/>
        <end position="298"/>
    </location>
</feature>
<keyword evidence="2 3" id="KW-0802">TPR repeat</keyword>
<dbReference type="PANTHER" id="PTHR44186:SF1">
    <property type="entry name" value="BARDET-BIEDL SYNDROME 4 PROTEIN"/>
    <property type="match status" value="1"/>
</dbReference>
<evidence type="ECO:0000259" key="5">
    <source>
        <dbReference type="PROSITE" id="PS51724"/>
    </source>
</evidence>
<keyword evidence="1" id="KW-0677">Repeat</keyword>
<dbReference type="InterPro" id="IPR019734">
    <property type="entry name" value="TPR_rpt"/>
</dbReference>
<feature type="domain" description="SPOR" evidence="5">
    <location>
        <begin position="368"/>
        <end position="449"/>
    </location>
</feature>
<proteinExistence type="predicted"/>
<dbReference type="RefSeq" id="WP_167940330.1">
    <property type="nucleotide sequence ID" value="NZ_JAATJA010000001.1"/>
</dbReference>
<feature type="chain" id="PRO_5032578345" evidence="4">
    <location>
        <begin position="26"/>
        <end position="461"/>
    </location>
</feature>
<dbReference type="Pfam" id="PF13181">
    <property type="entry name" value="TPR_8"/>
    <property type="match status" value="1"/>
</dbReference>
<name>A0A846QLC2_9BACT</name>
<dbReference type="SUPFAM" id="SSF48452">
    <property type="entry name" value="TPR-like"/>
    <property type="match status" value="1"/>
</dbReference>
<evidence type="ECO:0000313" key="6">
    <source>
        <dbReference type="EMBL" id="NJB67262.1"/>
    </source>
</evidence>
<feature type="repeat" description="TPR" evidence="3">
    <location>
        <begin position="167"/>
        <end position="200"/>
    </location>
</feature>
<dbReference type="Pfam" id="PF05036">
    <property type="entry name" value="SPOR"/>
    <property type="match status" value="1"/>
</dbReference>
<dbReference type="Proteomes" id="UP000580856">
    <property type="component" value="Unassembled WGS sequence"/>
</dbReference>
<dbReference type="AlphaFoldDB" id="A0A846QLC2"/>
<dbReference type="Pfam" id="PF13374">
    <property type="entry name" value="TPR_10"/>
    <property type="match status" value="1"/>
</dbReference>
<dbReference type="PANTHER" id="PTHR44186">
    <property type="match status" value="1"/>
</dbReference>
<dbReference type="PROSITE" id="PS50005">
    <property type="entry name" value="TPR"/>
    <property type="match status" value="5"/>
</dbReference>
<feature type="repeat" description="TPR" evidence="3">
    <location>
        <begin position="99"/>
        <end position="132"/>
    </location>
</feature>
<dbReference type="PROSITE" id="PS50293">
    <property type="entry name" value="TPR_REGION"/>
    <property type="match status" value="2"/>
</dbReference>
<evidence type="ECO:0000256" key="4">
    <source>
        <dbReference type="SAM" id="SignalP"/>
    </source>
</evidence>
<comment type="caution">
    <text evidence="6">The sequence shown here is derived from an EMBL/GenBank/DDBJ whole genome shotgun (WGS) entry which is preliminary data.</text>
</comment>
<dbReference type="InterPro" id="IPR011990">
    <property type="entry name" value="TPR-like_helical_dom_sf"/>
</dbReference>
<evidence type="ECO:0000256" key="1">
    <source>
        <dbReference type="ARBA" id="ARBA00022737"/>
    </source>
</evidence>
<dbReference type="GO" id="GO:0042834">
    <property type="term" value="F:peptidoglycan binding"/>
    <property type="evidence" value="ECO:0007669"/>
    <property type="project" value="InterPro"/>
</dbReference>
<feature type="repeat" description="TPR" evidence="3">
    <location>
        <begin position="133"/>
        <end position="166"/>
    </location>
</feature>
<dbReference type="InterPro" id="IPR036680">
    <property type="entry name" value="SPOR-like_sf"/>
</dbReference>
<dbReference type="Pfam" id="PF13424">
    <property type="entry name" value="TPR_12"/>
    <property type="match status" value="1"/>
</dbReference>
<dbReference type="PROSITE" id="PS51724">
    <property type="entry name" value="SPOR"/>
    <property type="match status" value="1"/>
</dbReference>
<keyword evidence="4" id="KW-0732">Signal</keyword>
<evidence type="ECO:0000256" key="2">
    <source>
        <dbReference type="ARBA" id="ARBA00022803"/>
    </source>
</evidence>
<dbReference type="Pfam" id="PF00515">
    <property type="entry name" value="TPR_1"/>
    <property type="match status" value="1"/>
</dbReference>
<evidence type="ECO:0000256" key="3">
    <source>
        <dbReference type="PROSITE-ProRule" id="PRU00339"/>
    </source>
</evidence>
<dbReference type="PROSITE" id="PS51257">
    <property type="entry name" value="PROKAR_LIPOPROTEIN"/>
    <property type="match status" value="1"/>
</dbReference>
<dbReference type="Gene3D" id="1.25.40.10">
    <property type="entry name" value="Tetratricopeptide repeat domain"/>
    <property type="match status" value="3"/>
</dbReference>
<sequence length="461" mass="49940">MTYATARTITCTILVALLTALSGCAGTQQSGGRSMSLMEKFHAGKPLMEDAKAPAATDADAPEQARALTERGEAFAKAGHPETAFQFYMQAVALDPTLMRAHLLKGLVLLDQGLTTEAMAEFETVLKAEPDNAAALEAAGIVYFRNALYDESAQRLARAVALDPARHNAYAHLGAIHNYRGKFAEAVKSFERALELSPDNSAVLNNLGITYAMMGREAEAVAAFTAAIRHGAPTQRTYNNMGLALARMGRYRQALEAFRNAEGDAAAYNNLGYVQFMKGEYDAAIACFEKAIRLEPSYYERANENLKRARLAREFAMASTAPAIRPVANATAQPEGLPLGLAAASANAEIVQTAQSPTQPSVLTPTPLGTQPVYSVHICSWRTKSKANHAARKLIRQGYAAHVNKADIPGKGTWYRVTVGEFMTLKDARALERRLHDRDGYRETRIMKRSSASTAGHAART</sequence>
<dbReference type="SUPFAM" id="SSF110997">
    <property type="entry name" value="Sporulation related repeat"/>
    <property type="match status" value="1"/>
</dbReference>
<feature type="signal peptide" evidence="4">
    <location>
        <begin position="1"/>
        <end position="25"/>
    </location>
</feature>
<dbReference type="InterPro" id="IPR007730">
    <property type="entry name" value="SPOR-like_dom"/>
</dbReference>
<dbReference type="Gene3D" id="3.30.70.1070">
    <property type="entry name" value="Sporulation related repeat"/>
    <property type="match status" value="1"/>
</dbReference>
<keyword evidence="7" id="KW-1185">Reference proteome</keyword>
<organism evidence="6 7">
    <name type="scientific">Desulfobaculum xiamenense</name>
    <dbReference type="NCBI Taxonomy" id="995050"/>
    <lineage>
        <taxon>Bacteria</taxon>
        <taxon>Pseudomonadati</taxon>
        <taxon>Thermodesulfobacteriota</taxon>
        <taxon>Desulfovibrionia</taxon>
        <taxon>Desulfovibrionales</taxon>
        <taxon>Desulfovibrionaceae</taxon>
        <taxon>Desulfobaculum</taxon>
    </lineage>
</organism>
<accession>A0A846QLC2</accession>
<feature type="repeat" description="TPR" evidence="3">
    <location>
        <begin position="65"/>
        <end position="98"/>
    </location>
</feature>
<dbReference type="EMBL" id="JAATJA010000001">
    <property type="protein sequence ID" value="NJB67262.1"/>
    <property type="molecule type" value="Genomic_DNA"/>
</dbReference>
<reference evidence="6 7" key="1">
    <citation type="submission" date="2020-03" db="EMBL/GenBank/DDBJ databases">
        <title>Genomic Encyclopedia of Type Strains, Phase IV (KMG-IV): sequencing the most valuable type-strain genomes for metagenomic binning, comparative biology and taxonomic classification.</title>
        <authorList>
            <person name="Goeker M."/>
        </authorList>
    </citation>
    <scope>NUCLEOTIDE SEQUENCE [LARGE SCALE GENOMIC DNA]</scope>
    <source>
        <strain evidence="6 7">DSM 24233</strain>
    </source>
</reference>